<dbReference type="HOGENOM" id="CLU_093882_1_0_1"/>
<feature type="domain" description="DUF4587" evidence="1">
    <location>
        <begin position="39"/>
        <end position="102"/>
    </location>
</feature>
<dbReference type="GeneTree" id="ENSGT00940000168169"/>
<dbReference type="PANTHER" id="PTHR28604:SF1">
    <property type="entry name" value="PROLINE-RICH PROTEIN 29"/>
    <property type="match status" value="1"/>
</dbReference>
<dbReference type="PANTHER" id="PTHR28604">
    <property type="match status" value="1"/>
</dbReference>
<organism evidence="2 3">
    <name type="scientific">Pelodiscus sinensis</name>
    <name type="common">Chinese softshell turtle</name>
    <name type="synonym">Trionyx sinensis</name>
    <dbReference type="NCBI Taxonomy" id="13735"/>
    <lineage>
        <taxon>Eukaryota</taxon>
        <taxon>Metazoa</taxon>
        <taxon>Chordata</taxon>
        <taxon>Craniata</taxon>
        <taxon>Vertebrata</taxon>
        <taxon>Euteleostomi</taxon>
        <taxon>Archelosauria</taxon>
        <taxon>Testudinata</taxon>
        <taxon>Testudines</taxon>
        <taxon>Cryptodira</taxon>
        <taxon>Trionychia</taxon>
        <taxon>Trionychidae</taxon>
        <taxon>Pelodiscus</taxon>
    </lineage>
</organism>
<dbReference type="InterPro" id="IPR038915">
    <property type="entry name" value="PRR29-like"/>
</dbReference>
<dbReference type="InterPro" id="IPR027904">
    <property type="entry name" value="DUF4587"/>
</dbReference>
<evidence type="ECO:0000313" key="2">
    <source>
        <dbReference type="Ensembl" id="ENSPSIP00000016029.1"/>
    </source>
</evidence>
<name>K7G6W8_PELSI</name>
<keyword evidence="3" id="KW-1185">Reference proteome</keyword>
<reference evidence="2" key="4">
    <citation type="submission" date="2025-09" db="UniProtKB">
        <authorList>
            <consortium name="Ensembl"/>
        </authorList>
    </citation>
    <scope>IDENTIFICATION</scope>
</reference>
<reference evidence="2" key="3">
    <citation type="submission" date="2025-08" db="UniProtKB">
        <authorList>
            <consortium name="Ensembl"/>
        </authorList>
    </citation>
    <scope>IDENTIFICATION</scope>
</reference>
<evidence type="ECO:0000313" key="3">
    <source>
        <dbReference type="Proteomes" id="UP000007267"/>
    </source>
</evidence>
<dbReference type="eggNOG" id="ENOG502S6FU">
    <property type="taxonomic scope" value="Eukaryota"/>
</dbReference>
<evidence type="ECO:0000259" key="1">
    <source>
        <dbReference type="Pfam" id="PF15248"/>
    </source>
</evidence>
<dbReference type="Ensembl" id="ENSPSIT00000016105.1">
    <property type="protein sequence ID" value="ENSPSIP00000016029.1"/>
    <property type="gene ID" value="ENSPSIG00000014290.1"/>
</dbReference>
<sequence length="167" mass="18023">HGSIGNGSSGNSASRQTLERNVSWSIPPLPSHPPCTLADLVELMMIQNAQMHQVILNNMTLSALASFGYSPALPAAQKIIQVKLLPLLAEDEEADLVFHHHYAPYPSPPWPPLAQPAAWAQEPPRVRYVGLDPPRLVPPPPPPSATGTVGANVPPATEYYDYTQGQL</sequence>
<dbReference type="EMBL" id="AGCU01043420">
    <property type="status" value="NOT_ANNOTATED_CDS"/>
    <property type="molecule type" value="Genomic_DNA"/>
</dbReference>
<accession>K7G6W8</accession>
<reference evidence="3" key="2">
    <citation type="journal article" date="2013" name="Nat. Genet.">
        <title>The draft genomes of soft-shell turtle and green sea turtle yield insights into the development and evolution of the turtle-specific body plan.</title>
        <authorList>
            <person name="Wang Z."/>
            <person name="Pascual-Anaya J."/>
            <person name="Zadissa A."/>
            <person name="Li W."/>
            <person name="Niimura Y."/>
            <person name="Huang Z."/>
            <person name="Li C."/>
            <person name="White S."/>
            <person name="Xiong Z."/>
            <person name="Fang D."/>
            <person name="Wang B."/>
            <person name="Ming Y."/>
            <person name="Chen Y."/>
            <person name="Zheng Y."/>
            <person name="Kuraku S."/>
            <person name="Pignatelli M."/>
            <person name="Herrero J."/>
            <person name="Beal K."/>
            <person name="Nozawa M."/>
            <person name="Li Q."/>
            <person name="Wang J."/>
            <person name="Zhang H."/>
            <person name="Yu L."/>
            <person name="Shigenobu S."/>
            <person name="Wang J."/>
            <person name="Liu J."/>
            <person name="Flicek P."/>
            <person name="Searle S."/>
            <person name="Wang J."/>
            <person name="Kuratani S."/>
            <person name="Yin Y."/>
            <person name="Aken B."/>
            <person name="Zhang G."/>
            <person name="Irie N."/>
        </authorList>
    </citation>
    <scope>NUCLEOTIDE SEQUENCE [LARGE SCALE GENOMIC DNA]</scope>
    <source>
        <strain evidence="3">Daiwa-1</strain>
    </source>
</reference>
<proteinExistence type="predicted"/>
<reference evidence="3" key="1">
    <citation type="submission" date="2011-10" db="EMBL/GenBank/DDBJ databases">
        <authorList>
            <consortium name="Soft-shell Turtle Genome Consortium"/>
        </authorList>
    </citation>
    <scope>NUCLEOTIDE SEQUENCE [LARGE SCALE GENOMIC DNA]</scope>
    <source>
        <strain evidence="3">Daiwa-1</strain>
    </source>
</reference>
<dbReference type="AlphaFoldDB" id="K7G6W8"/>
<dbReference type="Proteomes" id="UP000007267">
    <property type="component" value="Unassembled WGS sequence"/>
</dbReference>
<dbReference type="OMA" id="QVIMNNI"/>
<protein>
    <recommendedName>
        <fullName evidence="1">DUF4587 domain-containing protein</fullName>
    </recommendedName>
</protein>
<dbReference type="Pfam" id="PF15248">
    <property type="entry name" value="DUF4587"/>
    <property type="match status" value="1"/>
</dbReference>